<accession>A0AAV5WIV3</accession>
<dbReference type="PANTHER" id="PTHR14344:SF3">
    <property type="entry name" value="WD REPEAT-CONTAINING PROTEIN 6"/>
    <property type="match status" value="1"/>
</dbReference>
<organism evidence="6 7">
    <name type="scientific">Pristionchus fissidentatus</name>
    <dbReference type="NCBI Taxonomy" id="1538716"/>
    <lineage>
        <taxon>Eukaryota</taxon>
        <taxon>Metazoa</taxon>
        <taxon>Ecdysozoa</taxon>
        <taxon>Nematoda</taxon>
        <taxon>Chromadorea</taxon>
        <taxon>Rhabditida</taxon>
        <taxon>Rhabditina</taxon>
        <taxon>Diplogasteromorpha</taxon>
        <taxon>Diplogasteroidea</taxon>
        <taxon>Neodiplogasteridae</taxon>
        <taxon>Pristionchus</taxon>
    </lineage>
</organism>
<evidence type="ECO:0000256" key="3">
    <source>
        <dbReference type="ARBA" id="ARBA00022574"/>
    </source>
</evidence>
<evidence type="ECO:0000313" key="7">
    <source>
        <dbReference type="Proteomes" id="UP001432322"/>
    </source>
</evidence>
<gene>
    <name evidence="6" type="ORF">PFISCL1PPCAC_23198</name>
</gene>
<dbReference type="SUPFAM" id="SSF50978">
    <property type="entry name" value="WD40 repeat-like"/>
    <property type="match status" value="2"/>
</dbReference>
<comment type="caution">
    <text evidence="6">The sequence shown here is derived from an EMBL/GenBank/DDBJ whole genome shotgun (WGS) entry which is preliminary data.</text>
</comment>
<feature type="non-terminal residue" evidence="6">
    <location>
        <position position="1"/>
    </location>
</feature>
<evidence type="ECO:0008006" key="8">
    <source>
        <dbReference type="Google" id="ProtNLM"/>
    </source>
</evidence>
<evidence type="ECO:0000256" key="1">
    <source>
        <dbReference type="ARBA" id="ARBA00004496"/>
    </source>
</evidence>
<evidence type="ECO:0000256" key="2">
    <source>
        <dbReference type="ARBA" id="ARBA00022490"/>
    </source>
</evidence>
<comment type="subcellular location">
    <subcellularLocation>
        <location evidence="1">Cytoplasm</location>
    </subcellularLocation>
</comment>
<keyword evidence="3" id="KW-0853">WD repeat</keyword>
<dbReference type="PANTHER" id="PTHR14344">
    <property type="entry name" value="WD REPEAT PROTEIN"/>
    <property type="match status" value="1"/>
</dbReference>
<proteinExistence type="predicted"/>
<dbReference type="GO" id="GO:0030488">
    <property type="term" value="P:tRNA methylation"/>
    <property type="evidence" value="ECO:0007669"/>
    <property type="project" value="TreeGrafter"/>
</dbReference>
<evidence type="ECO:0000256" key="5">
    <source>
        <dbReference type="ARBA" id="ARBA00022737"/>
    </source>
</evidence>
<protein>
    <recommendedName>
        <fullName evidence="8">WD40 domain-containing protein</fullName>
    </recommendedName>
</protein>
<dbReference type="Gene3D" id="2.130.10.10">
    <property type="entry name" value="YVTN repeat-like/Quinoprotein amine dehydrogenase"/>
    <property type="match status" value="2"/>
</dbReference>
<dbReference type="EMBL" id="BTSY01000006">
    <property type="protein sequence ID" value="GMT31901.1"/>
    <property type="molecule type" value="Genomic_DNA"/>
</dbReference>
<dbReference type="Proteomes" id="UP001432322">
    <property type="component" value="Unassembled WGS sequence"/>
</dbReference>
<dbReference type="InterPro" id="IPR036322">
    <property type="entry name" value="WD40_repeat_dom_sf"/>
</dbReference>
<sequence>GDINLLLLPRLCIWTNESGDGRILSGVGPHLEQYRLAADGEYRLHTRKAVFGACGRPLTAIRRIRGADAFVVVGSSLFCILTEAELDESSAVPSSHVHSFTDEIVNIAYAVRREQHYELGLVLRSGHTLCVAASIDSNNRLRVDTVAEYDGAKCGLLMSALCVLPPAADRPWGGMRCVAGSAMGEVRLWETKSGSESTSTSKCGKIGFVISMAVVAQIDEADEATVVAVTENRAINLWRIRYRESGWLQLLQKEEAAHAVRPSAVAYCSRLQRVVSASEDGELCVWRLMDGRGFELLRRFQTRVGAVRALQIDGVGRIIYGSATGSLFSIPMESFTAESSRAFLQGKTLLPHFRDCDRTPIRSFAVVHHHHKYDESIAEGTHRTELACLGEDGSTFEVEGDEVSEWMDNEGSYLHLNSWTGKDAAITVFHDESHLCMSSFHPLDHLPDDNGGYTVLSERTDRSTILTARPTMSMGRARAEPYLVLQSTTGVVALLRHDLGGELRIWRYRIPSETVAESESAKRRQNQVLIVNSVAIDRSNGDADTDLYVLLGSTNGRILHGGLGGEGEEVPRGENTIDFALDPQRPANTLTLHARSPHLSKTAITSLEYCGEWAECTALTKNGWIMRMRVERGGGLSVVEEDLSREVGVEWPVRIERRGEEEYVVGFNARNLVVVSRRLKTCLLSIDCGGGHRQVHVDLESPAEGGEEVERITVYYGKQHGIVRHTQRSLTAGLRQLAWTPHRDKIVYCTGVDRYVMTGSIDGEIVLGERRSGYESLSILQRWYVPETTACAVQHVADTDALRIVIGGPKGDVYVVEWRGEEEEGRRSTRPLSAIATGNDSRIIDISIVDNLAVVAFADAQIAIFALSEPSKLRQLVGAWTMPRACRSLFTKISVVVPPPTAAHSADARLRIRAVTGAGSLTHLAFDATTEKFTHIADVPIDRAALTVIRAVPQTGITVVGSDSGAVFVYKDSSDGVFALLDAWRDAHAAQITDLAIFRSPAGTLRIASVGMDCAITVLELAADGKLSLVHSSVFAVNDPSCIFVLGDCGADGRQRAIVAGSGLEIVEW</sequence>
<dbReference type="InterPro" id="IPR015943">
    <property type="entry name" value="WD40/YVTN_repeat-like_dom_sf"/>
</dbReference>
<dbReference type="GO" id="GO:0005737">
    <property type="term" value="C:cytoplasm"/>
    <property type="evidence" value="ECO:0007669"/>
    <property type="project" value="UniProtKB-SubCell"/>
</dbReference>
<name>A0AAV5WIV3_9BILA</name>
<evidence type="ECO:0000256" key="4">
    <source>
        <dbReference type="ARBA" id="ARBA00022694"/>
    </source>
</evidence>
<dbReference type="AlphaFoldDB" id="A0AAV5WIV3"/>
<evidence type="ECO:0000313" key="6">
    <source>
        <dbReference type="EMBL" id="GMT31901.1"/>
    </source>
</evidence>
<reference evidence="6" key="1">
    <citation type="submission" date="2023-10" db="EMBL/GenBank/DDBJ databases">
        <title>Genome assembly of Pristionchus species.</title>
        <authorList>
            <person name="Yoshida K."/>
            <person name="Sommer R.J."/>
        </authorList>
    </citation>
    <scope>NUCLEOTIDE SEQUENCE</scope>
    <source>
        <strain evidence="6">RS5133</strain>
    </source>
</reference>
<keyword evidence="4" id="KW-0819">tRNA processing</keyword>
<keyword evidence="2" id="KW-0963">Cytoplasm</keyword>
<keyword evidence="7" id="KW-1185">Reference proteome</keyword>
<dbReference type="InterPro" id="IPR051973">
    <property type="entry name" value="tRNA_Anticodon_Mtase-Reg"/>
</dbReference>
<keyword evidence="5" id="KW-0677">Repeat</keyword>